<evidence type="ECO:0000313" key="1">
    <source>
        <dbReference type="EMBL" id="DAE12884.1"/>
    </source>
</evidence>
<organism evidence="1">
    <name type="scientific">Siphoviridae sp. ctcC24</name>
    <dbReference type="NCBI Taxonomy" id="2825570"/>
    <lineage>
        <taxon>Viruses</taxon>
        <taxon>Duplodnaviria</taxon>
        <taxon>Heunggongvirae</taxon>
        <taxon>Uroviricota</taxon>
        <taxon>Caudoviricetes</taxon>
    </lineage>
</organism>
<dbReference type="EMBL" id="BK015559">
    <property type="protein sequence ID" value="DAE12884.1"/>
    <property type="molecule type" value="Genomic_DNA"/>
</dbReference>
<protein>
    <submittedName>
        <fullName evidence="1">Uncharacterized protein</fullName>
    </submittedName>
</protein>
<accession>A0A8S5Q2W9</accession>
<name>A0A8S5Q2W9_9CAUD</name>
<reference evidence="1" key="1">
    <citation type="journal article" date="2021" name="Proc. Natl. Acad. Sci. U.S.A.">
        <title>A Catalog of Tens of Thousands of Viruses from Human Metagenomes Reveals Hidden Associations with Chronic Diseases.</title>
        <authorList>
            <person name="Tisza M.J."/>
            <person name="Buck C.B."/>
        </authorList>
    </citation>
    <scope>NUCLEOTIDE SEQUENCE</scope>
    <source>
        <strain evidence="1">Ctcc24</strain>
    </source>
</reference>
<sequence>MWGTVTIAFFLLFAMKTRLMFAKRILLITSQINVNFARIAGSARWRRAGSVQRRSKIHETYVYLFKKEW</sequence>
<proteinExistence type="predicted"/>